<accession>A0A916JT66</accession>
<sequence length="96" mass="11023">MDLSVPRIRFEHITVNRVDDNAGIFVGHNRQYRWSTTADGCKQGFGTVSGNNNAIAYNKQLVMSGDTDDSEKHDPEKLEKLQKWMEKLAEKRKQMP</sequence>
<reference evidence="1" key="1">
    <citation type="submission" date="2021-06" db="EMBL/GenBank/DDBJ databases">
        <authorList>
            <person name="Criscuolo A."/>
        </authorList>
    </citation>
    <scope>NUCLEOTIDE SEQUENCE</scope>
    <source>
        <strain evidence="1">CIP111600</strain>
    </source>
</reference>
<comment type="caution">
    <text evidence="1">The sequence shown here is derived from an EMBL/GenBank/DDBJ whole genome shotgun (WGS) entry which is preliminary data.</text>
</comment>
<dbReference type="RefSeq" id="WP_218090252.1">
    <property type="nucleotide sequence ID" value="NZ_CAJVAS010000001.1"/>
</dbReference>
<keyword evidence="2" id="KW-1185">Reference proteome</keyword>
<gene>
    <name evidence="1" type="ORF">PAESOLCIP111_00446</name>
</gene>
<name>A0A916JT66_9BACL</name>
<dbReference type="Proteomes" id="UP000693672">
    <property type="component" value="Unassembled WGS sequence"/>
</dbReference>
<proteinExistence type="predicted"/>
<dbReference type="EMBL" id="CAJVAS010000001">
    <property type="protein sequence ID" value="CAG7601004.1"/>
    <property type="molecule type" value="Genomic_DNA"/>
</dbReference>
<evidence type="ECO:0000313" key="2">
    <source>
        <dbReference type="Proteomes" id="UP000693672"/>
    </source>
</evidence>
<organism evidence="1 2">
    <name type="scientific">Paenibacillus solanacearum</name>
    <dbReference type="NCBI Taxonomy" id="2048548"/>
    <lineage>
        <taxon>Bacteria</taxon>
        <taxon>Bacillati</taxon>
        <taxon>Bacillota</taxon>
        <taxon>Bacilli</taxon>
        <taxon>Bacillales</taxon>
        <taxon>Paenibacillaceae</taxon>
        <taxon>Paenibacillus</taxon>
    </lineage>
</organism>
<protein>
    <submittedName>
        <fullName evidence="1">Uncharacterized protein</fullName>
    </submittedName>
</protein>
<evidence type="ECO:0000313" key="1">
    <source>
        <dbReference type="EMBL" id="CAG7601004.1"/>
    </source>
</evidence>
<dbReference type="AlphaFoldDB" id="A0A916JT66"/>